<feature type="region of interest" description="Disordered" evidence="1">
    <location>
        <begin position="206"/>
        <end position="234"/>
    </location>
</feature>
<protein>
    <recommendedName>
        <fullName evidence="5">Lipoprotein</fullName>
    </recommendedName>
</protein>
<feature type="chain" id="PRO_5039357504" description="Lipoprotein" evidence="2">
    <location>
        <begin position="23"/>
        <end position="547"/>
    </location>
</feature>
<dbReference type="SUPFAM" id="SSF89392">
    <property type="entry name" value="Prokaryotic lipoproteins and lipoprotein localization factors"/>
    <property type="match status" value="1"/>
</dbReference>
<dbReference type="InterPro" id="IPR029046">
    <property type="entry name" value="LolA/LolB/LppX"/>
</dbReference>
<proteinExistence type="predicted"/>
<reference evidence="3" key="2">
    <citation type="submission" date="2020-09" db="EMBL/GenBank/DDBJ databases">
        <authorList>
            <person name="Sun Q."/>
            <person name="Ohkuma M."/>
        </authorList>
    </citation>
    <scope>NUCLEOTIDE SEQUENCE</scope>
    <source>
        <strain evidence="3">JCM 4646</strain>
    </source>
</reference>
<keyword evidence="2" id="KW-0732">Signal</keyword>
<dbReference type="EMBL" id="BNBO01000013">
    <property type="protein sequence ID" value="GHH69996.1"/>
    <property type="molecule type" value="Genomic_DNA"/>
</dbReference>
<evidence type="ECO:0000313" key="3">
    <source>
        <dbReference type="EMBL" id="GHH69996.1"/>
    </source>
</evidence>
<feature type="signal peptide" evidence="2">
    <location>
        <begin position="1"/>
        <end position="22"/>
    </location>
</feature>
<reference evidence="3" key="1">
    <citation type="journal article" date="2014" name="Int. J. Syst. Evol. Microbiol.">
        <title>Complete genome sequence of Corynebacterium casei LMG S-19264T (=DSM 44701T), isolated from a smear-ripened cheese.</title>
        <authorList>
            <consortium name="US DOE Joint Genome Institute (JGI-PGF)"/>
            <person name="Walter F."/>
            <person name="Albersmeier A."/>
            <person name="Kalinowski J."/>
            <person name="Ruckert C."/>
        </authorList>
    </citation>
    <scope>NUCLEOTIDE SEQUENCE</scope>
    <source>
        <strain evidence="3">JCM 4646</strain>
    </source>
</reference>
<evidence type="ECO:0000313" key="4">
    <source>
        <dbReference type="Proteomes" id="UP000617734"/>
    </source>
</evidence>
<feature type="region of interest" description="Disordered" evidence="1">
    <location>
        <begin position="293"/>
        <end position="345"/>
    </location>
</feature>
<dbReference type="PROSITE" id="PS51257">
    <property type="entry name" value="PROKAR_LIPOPROTEIN"/>
    <property type="match status" value="1"/>
</dbReference>
<comment type="caution">
    <text evidence="3">The sequence shown here is derived from an EMBL/GenBank/DDBJ whole genome shotgun (WGS) entry which is preliminary data.</text>
</comment>
<dbReference type="Proteomes" id="UP000617734">
    <property type="component" value="Unassembled WGS sequence"/>
</dbReference>
<keyword evidence="4" id="KW-1185">Reference proteome</keyword>
<feature type="compositionally biased region" description="Polar residues" evidence="1">
    <location>
        <begin position="328"/>
        <end position="339"/>
    </location>
</feature>
<dbReference type="Gene3D" id="2.50.20.20">
    <property type="match status" value="2"/>
</dbReference>
<dbReference type="RefSeq" id="WP_190211252.1">
    <property type="nucleotide sequence ID" value="NZ_BNBO01000013.1"/>
</dbReference>
<sequence length="547" mass="57390">MRALRLFSAAVVGATLVGALTACDGVTGAGTSDEAEARAALAASAEVMLKAGNGAVEMDTPGDGPTANLKGFASWKDRSALDVSSKATGSDYRVRVVGDASYRAVPASLVKLSGGKHWVASRTPSADEAVSGADSRDSVLAHMIDPVRQLRLAASSGTLSTAGTGPRDGEGTRHYRSVLDANTLMNAMGMAGAEPDRTFALRPKQALQDTAKNESKSASRNASAYALKDASQEPAENARTLTAEFAINDKQELVRVRLYFNEAGRTSLAQDNAPLVLHYSGLGGAPAIEAPAKKDVMRDPLDPRSRTPQAQNPTHDAAESLEGAVAKAQQQTSYRTTRTGPEGSGERAVLAFQQSGSSAFSITASDIETWGNPKTPIDKDGHQHVIITGGVYYALAELSVGKSWLSLENGTGDSKAKGYLPAFVGALAATDEAAWVATEEIGGRPVEHYRGTVVFSTLAEYTGPVLGQFERDTFIKEARAHGLDKADIDVWLGLDGLVLRTRESGSGSQGAYSVTEEYSDHGAVRDIPAPPAADVISSKDLLDGLKR</sequence>
<evidence type="ECO:0008006" key="5">
    <source>
        <dbReference type="Google" id="ProtNLM"/>
    </source>
</evidence>
<dbReference type="GeneID" id="95353371"/>
<dbReference type="AlphaFoldDB" id="A0A919FPG7"/>
<accession>A0A919FPG7</accession>
<gene>
    <name evidence="3" type="ORF">GCM10018781_29240</name>
</gene>
<evidence type="ECO:0000256" key="2">
    <source>
        <dbReference type="SAM" id="SignalP"/>
    </source>
</evidence>
<feature type="compositionally biased region" description="Basic and acidic residues" evidence="1">
    <location>
        <begin position="293"/>
        <end position="305"/>
    </location>
</feature>
<organism evidence="3 4">
    <name type="scientific">Kitasatospora indigofera</name>
    <dbReference type="NCBI Taxonomy" id="67307"/>
    <lineage>
        <taxon>Bacteria</taxon>
        <taxon>Bacillati</taxon>
        <taxon>Actinomycetota</taxon>
        <taxon>Actinomycetes</taxon>
        <taxon>Kitasatosporales</taxon>
        <taxon>Streptomycetaceae</taxon>
        <taxon>Kitasatospora</taxon>
    </lineage>
</organism>
<name>A0A919FPG7_9ACTN</name>
<evidence type="ECO:0000256" key="1">
    <source>
        <dbReference type="SAM" id="MobiDB-lite"/>
    </source>
</evidence>